<dbReference type="Gene3D" id="2.30.42.10">
    <property type="match status" value="1"/>
</dbReference>
<evidence type="ECO:0000313" key="4">
    <source>
        <dbReference type="Proteomes" id="UP000762676"/>
    </source>
</evidence>
<dbReference type="InterPro" id="IPR001478">
    <property type="entry name" value="PDZ"/>
</dbReference>
<gene>
    <name evidence="3" type="ORF">ElyMa_003489700</name>
</gene>
<name>A0AAV4EEF7_9GAST</name>
<dbReference type="AlphaFoldDB" id="A0AAV4EEF7"/>
<dbReference type="SUPFAM" id="SSF50156">
    <property type="entry name" value="PDZ domain-like"/>
    <property type="match status" value="1"/>
</dbReference>
<evidence type="ECO:0000259" key="2">
    <source>
        <dbReference type="PROSITE" id="PS50106"/>
    </source>
</evidence>
<protein>
    <submittedName>
        <fullName evidence="3">PDZ domain-containing protein 2</fullName>
    </submittedName>
</protein>
<dbReference type="Proteomes" id="UP000762676">
    <property type="component" value="Unassembled WGS sequence"/>
</dbReference>
<evidence type="ECO:0000313" key="3">
    <source>
        <dbReference type="EMBL" id="GFR58871.1"/>
    </source>
</evidence>
<comment type="caution">
    <text evidence="3">The sequence shown here is derived from an EMBL/GenBank/DDBJ whole genome shotgun (WGS) entry which is preliminary data.</text>
</comment>
<feature type="region of interest" description="Disordered" evidence="1">
    <location>
        <begin position="280"/>
        <end position="325"/>
    </location>
</feature>
<accession>A0AAV4EEF7</accession>
<proteinExistence type="predicted"/>
<dbReference type="PROSITE" id="PS50106">
    <property type="entry name" value="PDZ"/>
    <property type="match status" value="1"/>
</dbReference>
<feature type="domain" description="PDZ" evidence="2">
    <location>
        <begin position="168"/>
        <end position="261"/>
    </location>
</feature>
<evidence type="ECO:0000256" key="1">
    <source>
        <dbReference type="SAM" id="MobiDB-lite"/>
    </source>
</evidence>
<dbReference type="SMART" id="SM00228">
    <property type="entry name" value="PDZ"/>
    <property type="match status" value="1"/>
</dbReference>
<organism evidence="3 4">
    <name type="scientific">Elysia marginata</name>
    <dbReference type="NCBI Taxonomy" id="1093978"/>
    <lineage>
        <taxon>Eukaryota</taxon>
        <taxon>Metazoa</taxon>
        <taxon>Spiralia</taxon>
        <taxon>Lophotrochozoa</taxon>
        <taxon>Mollusca</taxon>
        <taxon>Gastropoda</taxon>
        <taxon>Heterobranchia</taxon>
        <taxon>Euthyneura</taxon>
        <taxon>Panpulmonata</taxon>
        <taxon>Sacoglossa</taxon>
        <taxon>Placobranchoidea</taxon>
        <taxon>Plakobranchidae</taxon>
        <taxon>Elysia</taxon>
    </lineage>
</organism>
<sequence length="375" mass="40477">MDSEGSEIDDLADIDLATFATADRDLNVVPKDTEWYEGRSTETEGDSLGDSMDSRASSDMLQSHEEVSGSLEMRINDASKHGSGTNPFLSHTELVDSESSGDKNNSYSDITLPSNNPFFSAELQNNFDQTFGIDVDMHDNVASSDVEASAEFSSPLPAPGRAGYVQQYVALRRLPGENLGMVLAIEGDQDNLRPVEAVLVRSITPGGAAARAGQDGRCGIHVGDEVREVDGCLLTELTHDQCIEFFQNMPDHVMLTLHRAVPRDQFDLDGDLQSVSNHNALSTEAPVPVPRPRGSVSSRKASDTEETVISSVSSTPRQEGDEGFMRTPRGFVKLDVTVFRGEGDNLGLSIIPSHGATCDLYQVGVAMLILIMISP</sequence>
<feature type="compositionally biased region" description="Basic and acidic residues" evidence="1">
    <location>
        <begin position="30"/>
        <end position="42"/>
    </location>
</feature>
<dbReference type="InterPro" id="IPR036034">
    <property type="entry name" value="PDZ_sf"/>
</dbReference>
<dbReference type="Pfam" id="PF00595">
    <property type="entry name" value="PDZ"/>
    <property type="match status" value="1"/>
</dbReference>
<dbReference type="EMBL" id="BMAT01007176">
    <property type="protein sequence ID" value="GFR58871.1"/>
    <property type="molecule type" value="Genomic_DNA"/>
</dbReference>
<keyword evidence="4" id="KW-1185">Reference proteome</keyword>
<reference evidence="3 4" key="1">
    <citation type="journal article" date="2021" name="Elife">
        <title>Chloroplast acquisition without the gene transfer in kleptoplastic sea slugs, Plakobranchus ocellatus.</title>
        <authorList>
            <person name="Maeda T."/>
            <person name="Takahashi S."/>
            <person name="Yoshida T."/>
            <person name="Shimamura S."/>
            <person name="Takaki Y."/>
            <person name="Nagai Y."/>
            <person name="Toyoda A."/>
            <person name="Suzuki Y."/>
            <person name="Arimoto A."/>
            <person name="Ishii H."/>
            <person name="Satoh N."/>
            <person name="Nishiyama T."/>
            <person name="Hasebe M."/>
            <person name="Maruyama T."/>
            <person name="Minagawa J."/>
            <person name="Obokata J."/>
            <person name="Shigenobu S."/>
        </authorList>
    </citation>
    <scope>NUCLEOTIDE SEQUENCE [LARGE SCALE GENOMIC DNA]</scope>
</reference>
<dbReference type="CDD" id="cd00136">
    <property type="entry name" value="PDZ_canonical"/>
    <property type="match status" value="1"/>
</dbReference>
<feature type="region of interest" description="Disordered" evidence="1">
    <location>
        <begin position="30"/>
        <end position="107"/>
    </location>
</feature>